<evidence type="ECO:0000313" key="5">
    <source>
        <dbReference type="Proteomes" id="UP001272137"/>
    </source>
</evidence>
<comment type="caution">
    <text evidence="4">The sequence shown here is derived from an EMBL/GenBank/DDBJ whole genome shotgun (WGS) entry which is preliminary data.</text>
</comment>
<dbReference type="GO" id="GO:0019748">
    <property type="term" value="P:secondary metabolic process"/>
    <property type="evidence" value="ECO:0007669"/>
    <property type="project" value="TreeGrafter"/>
</dbReference>
<dbReference type="GO" id="GO:0016787">
    <property type="term" value="F:hydrolase activity"/>
    <property type="evidence" value="ECO:0007669"/>
    <property type="project" value="InterPro"/>
</dbReference>
<protein>
    <submittedName>
        <fullName evidence="4">Thermophilic reversible gamma-resorcylate decarboxylase</fullName>
    </submittedName>
</protein>
<feature type="domain" description="Amidohydrolase-related" evidence="3">
    <location>
        <begin position="10"/>
        <end position="297"/>
    </location>
</feature>
<dbReference type="GO" id="GO:0016831">
    <property type="term" value="F:carboxy-lyase activity"/>
    <property type="evidence" value="ECO:0007669"/>
    <property type="project" value="InterPro"/>
</dbReference>
<keyword evidence="1" id="KW-0963">Cytoplasm</keyword>
<dbReference type="PANTHER" id="PTHR21240">
    <property type="entry name" value="2-AMINO-3-CARBOXYLMUCONATE-6-SEMIALDEHYDE DECARBOXYLASE"/>
    <property type="match status" value="1"/>
</dbReference>
<dbReference type="Proteomes" id="UP001272137">
    <property type="component" value="Unassembled WGS sequence"/>
</dbReference>
<dbReference type="Pfam" id="PF04909">
    <property type="entry name" value="Amidohydro_2"/>
    <property type="match status" value="1"/>
</dbReference>
<evidence type="ECO:0000256" key="2">
    <source>
        <dbReference type="ARBA" id="ARBA00023239"/>
    </source>
</evidence>
<dbReference type="AlphaFoldDB" id="A0AAW9CRK4"/>
<dbReference type="Gene3D" id="3.20.20.140">
    <property type="entry name" value="Metal-dependent hydrolases"/>
    <property type="match status" value="1"/>
</dbReference>
<evidence type="ECO:0000259" key="3">
    <source>
        <dbReference type="Pfam" id="PF04909"/>
    </source>
</evidence>
<keyword evidence="2" id="KW-0456">Lyase</keyword>
<dbReference type="GO" id="GO:0005829">
    <property type="term" value="C:cytosol"/>
    <property type="evidence" value="ECO:0007669"/>
    <property type="project" value="TreeGrafter"/>
</dbReference>
<gene>
    <name evidence="4" type="ORF">C7S16_5352</name>
</gene>
<dbReference type="InterPro" id="IPR032465">
    <property type="entry name" value="ACMSD"/>
</dbReference>
<reference evidence="4" key="1">
    <citation type="submission" date="2018-08" db="EMBL/GenBank/DDBJ databases">
        <title>Identification of Burkholderia cepacia strains that express a Burkholderia pseudomallei-like capsular polysaccharide.</title>
        <authorList>
            <person name="Burtnick M.N."/>
            <person name="Vongsouvath M."/>
            <person name="Newton P."/>
            <person name="Wuthiekanun V."/>
            <person name="Limmathurotsakul D."/>
            <person name="Brett P.J."/>
            <person name="Chantratita N."/>
            <person name="Dance D.A."/>
        </authorList>
    </citation>
    <scope>NUCLEOTIDE SEQUENCE</scope>
    <source>
        <strain evidence="4">SBXCC001</strain>
    </source>
</reference>
<evidence type="ECO:0000256" key="1">
    <source>
        <dbReference type="ARBA" id="ARBA00022490"/>
    </source>
</evidence>
<dbReference type="RefSeq" id="WP_318826146.1">
    <property type="nucleotide sequence ID" value="NZ_QXCT01000001.1"/>
</dbReference>
<dbReference type="PANTHER" id="PTHR21240:SF30">
    <property type="entry name" value="AMIDOHYDROLASE-RELATED DOMAIN-CONTAINING PROTEIN-RELATED"/>
    <property type="match status" value="1"/>
</dbReference>
<dbReference type="SUPFAM" id="SSF51556">
    <property type="entry name" value="Metallo-dependent hydrolases"/>
    <property type="match status" value="1"/>
</dbReference>
<proteinExistence type="predicted"/>
<name>A0AAW9CRK4_BURTH</name>
<sequence length="297" mass="33183">MDDVDARLLDADRRIDEMDRCGIDAAILSLTSPGAQSILDRHQAVDFAKRTNDEIAERFTSRHPGRLHAFATVALQSPRDAADELERAVATLGMKGALINGYTNIGDAETAQYLDEEPVWEFWDRVAGLDVPVYLHPREPLPGQRRIYEGYASLVGSAWGFAHETATHAIRLMLSGLFDRYPNLIVILGHLGEGLPLMLPRLEHRLYMQRDGAGLGRAQRPVSEYFNRNFYVTTSGHFHTKGLLNTISEIGVDRVLFSADYPYESMATASAWFDHALISDNDRVRIGRTNAAQLFGL</sequence>
<dbReference type="InterPro" id="IPR006680">
    <property type="entry name" value="Amidohydro-rel"/>
</dbReference>
<dbReference type="EMBL" id="QXCT01000001">
    <property type="protein sequence ID" value="MDW9251688.1"/>
    <property type="molecule type" value="Genomic_DNA"/>
</dbReference>
<organism evidence="4 5">
    <name type="scientific">Burkholderia thailandensis</name>
    <dbReference type="NCBI Taxonomy" id="57975"/>
    <lineage>
        <taxon>Bacteria</taxon>
        <taxon>Pseudomonadati</taxon>
        <taxon>Pseudomonadota</taxon>
        <taxon>Betaproteobacteria</taxon>
        <taxon>Burkholderiales</taxon>
        <taxon>Burkholderiaceae</taxon>
        <taxon>Burkholderia</taxon>
        <taxon>pseudomallei group</taxon>
    </lineage>
</organism>
<evidence type="ECO:0000313" key="4">
    <source>
        <dbReference type="EMBL" id="MDW9251688.1"/>
    </source>
</evidence>
<accession>A0AAW9CRK4</accession>
<dbReference type="InterPro" id="IPR032466">
    <property type="entry name" value="Metal_Hydrolase"/>
</dbReference>